<dbReference type="Proteomes" id="UP001154282">
    <property type="component" value="Unassembled WGS sequence"/>
</dbReference>
<dbReference type="NCBIfam" id="TIGR00756">
    <property type="entry name" value="PPR"/>
    <property type="match status" value="1"/>
</dbReference>
<feature type="domain" description="GPI-anchored protein LLG1-like" evidence="4">
    <location>
        <begin position="59"/>
        <end position="132"/>
    </location>
</feature>
<dbReference type="InterPro" id="IPR039307">
    <property type="entry name" value="LORELEI-like"/>
</dbReference>
<protein>
    <recommendedName>
        <fullName evidence="4">GPI-anchored protein LLG1-like domain-containing protein</fullName>
    </recommendedName>
</protein>
<sequence length="336" mass="37116">MMGWNMRSWSCCIFFACLFSLMGFFVTSSSASTFLSDSVFESRSAAGRNLLQARKACPVNFEFMNYTVITSQCKGPSYPPKECCSAFKDFACPYNDVLNDVTNDCASTMFSYINLYGKYPPGLFASECREVPSASLHHPPDLLLLQLCNNIHEVRQVHAKFLVSVGRQVHCWVIKAGGELGSYVHSSLTHLYATLGLMDDAEHVCGEVLEENVDAVNATISGYCRCGRVDEARTKFEGMTDRNVASWSAMITIHRELYLRGDRCTPTSKGCMVDLLGRAERPAEAHELIASMPKEANSVIWGAFLSSCRVHNDVKRGAGPFNGLWRSSQCQGIGGN</sequence>
<dbReference type="AlphaFoldDB" id="A0AAV0Q6V1"/>
<keyword evidence="3" id="KW-0732">Signal</keyword>
<dbReference type="PANTHER" id="PTHR31533:SF2">
    <property type="entry name" value="GPI-ANCHORED PROTEIN LLG1"/>
    <property type="match status" value="1"/>
</dbReference>
<evidence type="ECO:0000259" key="4">
    <source>
        <dbReference type="Pfam" id="PF26578"/>
    </source>
</evidence>
<evidence type="ECO:0000256" key="2">
    <source>
        <dbReference type="PROSITE-ProRule" id="PRU00708"/>
    </source>
</evidence>
<feature type="repeat" description="PPR" evidence="2">
    <location>
        <begin position="212"/>
        <end position="246"/>
    </location>
</feature>
<dbReference type="InterPro" id="IPR002885">
    <property type="entry name" value="PPR_rpt"/>
</dbReference>
<keyword evidence="1" id="KW-0677">Repeat</keyword>
<dbReference type="Pfam" id="PF01535">
    <property type="entry name" value="PPR"/>
    <property type="match status" value="1"/>
</dbReference>
<comment type="caution">
    <text evidence="5">The sequence shown here is derived from an EMBL/GenBank/DDBJ whole genome shotgun (WGS) entry which is preliminary data.</text>
</comment>
<proteinExistence type="predicted"/>
<gene>
    <name evidence="5" type="ORF">LITE_LOCUS41893</name>
</gene>
<dbReference type="InterPro" id="IPR011990">
    <property type="entry name" value="TPR-like_helical_dom_sf"/>
</dbReference>
<dbReference type="InterPro" id="IPR058888">
    <property type="entry name" value="LLG1-like"/>
</dbReference>
<dbReference type="PANTHER" id="PTHR31533">
    <property type="entry name" value="GPI-ANCHORED PROTEIN LLG1-RELATED-RELATED"/>
    <property type="match status" value="1"/>
</dbReference>
<name>A0AAV0Q6V1_9ROSI</name>
<dbReference type="Pfam" id="PF26578">
    <property type="entry name" value="LLG1"/>
    <property type="match status" value="1"/>
</dbReference>
<evidence type="ECO:0000313" key="5">
    <source>
        <dbReference type="EMBL" id="CAI0540930.1"/>
    </source>
</evidence>
<feature type="chain" id="PRO_5043740335" description="GPI-anchored protein LLG1-like domain-containing protein" evidence="3">
    <location>
        <begin position="32"/>
        <end position="336"/>
    </location>
</feature>
<accession>A0AAV0Q6V1</accession>
<reference evidence="5" key="1">
    <citation type="submission" date="2022-08" db="EMBL/GenBank/DDBJ databases">
        <authorList>
            <person name="Gutierrez-Valencia J."/>
        </authorList>
    </citation>
    <scope>NUCLEOTIDE SEQUENCE</scope>
</reference>
<dbReference type="PROSITE" id="PS51375">
    <property type="entry name" value="PPR"/>
    <property type="match status" value="1"/>
</dbReference>
<keyword evidence="6" id="KW-1185">Reference proteome</keyword>
<feature type="signal peptide" evidence="3">
    <location>
        <begin position="1"/>
        <end position="31"/>
    </location>
</feature>
<evidence type="ECO:0000256" key="3">
    <source>
        <dbReference type="SAM" id="SignalP"/>
    </source>
</evidence>
<evidence type="ECO:0000256" key="1">
    <source>
        <dbReference type="ARBA" id="ARBA00022737"/>
    </source>
</evidence>
<dbReference type="EMBL" id="CAMGYJ010000009">
    <property type="protein sequence ID" value="CAI0540930.1"/>
    <property type="molecule type" value="Genomic_DNA"/>
</dbReference>
<dbReference type="Gene3D" id="1.25.40.10">
    <property type="entry name" value="Tetratricopeptide repeat domain"/>
    <property type="match status" value="1"/>
</dbReference>
<organism evidence="5 6">
    <name type="scientific">Linum tenue</name>
    <dbReference type="NCBI Taxonomy" id="586396"/>
    <lineage>
        <taxon>Eukaryota</taxon>
        <taxon>Viridiplantae</taxon>
        <taxon>Streptophyta</taxon>
        <taxon>Embryophyta</taxon>
        <taxon>Tracheophyta</taxon>
        <taxon>Spermatophyta</taxon>
        <taxon>Magnoliopsida</taxon>
        <taxon>eudicotyledons</taxon>
        <taxon>Gunneridae</taxon>
        <taxon>Pentapetalae</taxon>
        <taxon>rosids</taxon>
        <taxon>fabids</taxon>
        <taxon>Malpighiales</taxon>
        <taxon>Linaceae</taxon>
        <taxon>Linum</taxon>
    </lineage>
</organism>
<evidence type="ECO:0000313" key="6">
    <source>
        <dbReference type="Proteomes" id="UP001154282"/>
    </source>
</evidence>